<dbReference type="AlphaFoldDB" id="A0A1S7TVH9"/>
<dbReference type="InterPro" id="IPR034660">
    <property type="entry name" value="DinB/YfiT-like"/>
</dbReference>
<keyword evidence="4" id="KW-1185">Reference proteome</keyword>
<dbReference type="EMBL" id="FCNP01000033">
    <property type="protein sequence ID" value="CVI58638.1"/>
    <property type="molecule type" value="Genomic_DNA"/>
</dbReference>
<name>A0A1S7TVH9_9HYPH</name>
<sequence>MSSDLTDARLELRQRLGAGARYDSSAAPAAELRYARLGTAYFARKLNELSDGELALPSLVPRWTRRHVIAHVGFQARALARLVEAARLGRRRETLEEPEAQNEDIAFGASLPAHALRYLFKHSQVHLDVEWRDLDEAGWRAQVEPLNGGLVEIAQTPWLRTREIWLCAVDLDNGASLLDVPSEVVDRLLREAAQALDMRGQPFSLTLKPTDGVGSTVIGSGKNTVSGPAADLLRWLTGRGPRRSLVFNGEIADPPFWPERP</sequence>
<dbReference type="Gene3D" id="3.30.1050.20">
    <property type="match status" value="1"/>
</dbReference>
<gene>
    <name evidence="3" type="ORF">AGR7A_Lc120193</name>
</gene>
<feature type="domain" description="Mycothiol-dependent maleylpyruvate isomerase metal-binding" evidence="2">
    <location>
        <begin position="36"/>
        <end position="171"/>
    </location>
</feature>
<dbReference type="Pfam" id="PF11716">
    <property type="entry name" value="MDMPI_N"/>
    <property type="match status" value="1"/>
</dbReference>
<dbReference type="RefSeq" id="WP_080854068.1">
    <property type="nucleotide sequence ID" value="NZ_LT009776.1"/>
</dbReference>
<evidence type="ECO:0000313" key="4">
    <source>
        <dbReference type="Proteomes" id="UP000192140"/>
    </source>
</evidence>
<dbReference type="InterPro" id="IPR024344">
    <property type="entry name" value="MDMPI_metal-binding"/>
</dbReference>
<dbReference type="SUPFAM" id="SSF109854">
    <property type="entry name" value="DinB/YfiT-like putative metalloenzymes"/>
    <property type="match status" value="1"/>
</dbReference>
<reference evidence="3" key="1">
    <citation type="submission" date="2016-01" db="EMBL/GenBank/DDBJ databases">
        <authorList>
            <person name="Regsiter A."/>
            <person name="william w."/>
        </authorList>
    </citation>
    <scope>NUCLEOTIDE SEQUENCE</scope>
    <source>
        <strain evidence="3">NCPPB 1641</strain>
    </source>
</reference>
<dbReference type="NCBIfam" id="TIGR03083">
    <property type="entry name" value="maleylpyruvate isomerase family mycothiol-dependent enzyme"/>
    <property type="match status" value="1"/>
</dbReference>
<dbReference type="Gene3D" id="1.20.120.450">
    <property type="entry name" value="dinb family like domain"/>
    <property type="match status" value="1"/>
</dbReference>
<accession>A0A1S7TVH9</accession>
<evidence type="ECO:0008006" key="5">
    <source>
        <dbReference type="Google" id="ProtNLM"/>
    </source>
</evidence>
<protein>
    <recommendedName>
        <fullName evidence="5">Mycothiol-dependent maleylpyruvate isomerase metal-binding domain-containing protein</fullName>
    </recommendedName>
</protein>
<dbReference type="InterPro" id="IPR036527">
    <property type="entry name" value="SCP2_sterol-bd_dom_sf"/>
</dbReference>
<dbReference type="InterPro" id="IPR017517">
    <property type="entry name" value="Maleyloyr_isom"/>
</dbReference>
<comment type="caution">
    <text evidence="3">The sequence shown here is derived from an EMBL/GenBank/DDBJ whole genome shotgun (WGS) entry which is preliminary data.</text>
</comment>
<dbReference type="Pfam" id="PF07398">
    <property type="entry name" value="MDMPI_C"/>
    <property type="match status" value="1"/>
</dbReference>
<dbReference type="Proteomes" id="UP000192140">
    <property type="component" value="Unassembled WGS sequence"/>
</dbReference>
<proteinExistence type="predicted"/>
<evidence type="ECO:0000259" key="2">
    <source>
        <dbReference type="Pfam" id="PF11716"/>
    </source>
</evidence>
<evidence type="ECO:0000313" key="3">
    <source>
        <dbReference type="EMBL" id="CVI58638.1"/>
    </source>
</evidence>
<organism evidence="3 4">
    <name type="scientific">Agrobacterium deltaense NCPPB 1641</name>
    <dbReference type="NCBI Taxonomy" id="1183425"/>
    <lineage>
        <taxon>Bacteria</taxon>
        <taxon>Pseudomonadati</taxon>
        <taxon>Pseudomonadota</taxon>
        <taxon>Alphaproteobacteria</taxon>
        <taxon>Hyphomicrobiales</taxon>
        <taxon>Rhizobiaceae</taxon>
        <taxon>Rhizobium/Agrobacterium group</taxon>
        <taxon>Agrobacterium</taxon>
    </lineage>
</organism>
<feature type="domain" description="MDMPI C-terminal" evidence="1">
    <location>
        <begin position="179"/>
        <end position="250"/>
    </location>
</feature>
<dbReference type="InterPro" id="IPR010872">
    <property type="entry name" value="MDMPI_C-term_domain"/>
</dbReference>
<dbReference type="GO" id="GO:0046872">
    <property type="term" value="F:metal ion binding"/>
    <property type="evidence" value="ECO:0007669"/>
    <property type="project" value="InterPro"/>
</dbReference>
<evidence type="ECO:0000259" key="1">
    <source>
        <dbReference type="Pfam" id="PF07398"/>
    </source>
</evidence>
<dbReference type="SUPFAM" id="SSF55718">
    <property type="entry name" value="SCP-like"/>
    <property type="match status" value="1"/>
</dbReference>